<dbReference type="Proteomes" id="UP001557484">
    <property type="component" value="Unassembled WGS sequence"/>
</dbReference>
<feature type="transmembrane region" description="Helical" evidence="1">
    <location>
        <begin position="207"/>
        <end position="225"/>
    </location>
</feature>
<accession>A0ABV3TU37</accession>
<feature type="transmembrane region" description="Helical" evidence="1">
    <location>
        <begin position="377"/>
        <end position="396"/>
    </location>
</feature>
<dbReference type="RefSeq" id="WP_368375229.1">
    <property type="nucleotide sequence ID" value="NZ_JBFRYB010000001.1"/>
</dbReference>
<dbReference type="InterPro" id="IPR018677">
    <property type="entry name" value="DUF2157"/>
</dbReference>
<comment type="caution">
    <text evidence="3">The sequence shown here is derived from an EMBL/GenBank/DDBJ whole genome shotgun (WGS) entry which is preliminary data.</text>
</comment>
<sequence length="437" mass="47622">MENNNPWLRAEIAQWLREGIINDQQANALYARYPAFVAYRAKGDGAWGRVIFALLGAGVFGLGVILLFAYNWDGMDRYVKLAVIGLGLLGAHGSALLLAKNDKSNPRVAESLHMLGTMLFGAGIWLVAQIYHFDVHYLDGFLLWCLAALSLAWALPSVAHGVLATILLLLWSGLETFEFGRHVPIASLVLLLALLPLAWLQRSASLLAVLLLAVPLSYSFTVPGIGEKYFFAVGLLLVGSYFAMARLVAVSAYPASAKVLTLCGRVLWLPLIFVGTFTGLPLLSGLYELAGFDSLYILLPLLLALVSWGAALLRASTRPALAEQWVDSGLVLLVLTFSVLPSLLGADVSDVSRLVFNVAFLGYSLLFVYRGTQHLQARVLSLGCIMLVVLGAARFTDLFQSLLARSAIFLLLGLLLFIIGLRYSKQSTRRKLEKPRA</sequence>
<feature type="transmembrane region" description="Helical" evidence="1">
    <location>
        <begin position="295"/>
        <end position="313"/>
    </location>
</feature>
<proteinExistence type="predicted"/>
<dbReference type="Pfam" id="PF09925">
    <property type="entry name" value="DUF2157"/>
    <property type="match status" value="1"/>
</dbReference>
<keyword evidence="1" id="KW-0812">Transmembrane</keyword>
<feature type="domain" description="DUF2157" evidence="2">
    <location>
        <begin position="14"/>
        <end position="157"/>
    </location>
</feature>
<feature type="transmembrane region" description="Helical" evidence="1">
    <location>
        <begin position="351"/>
        <end position="370"/>
    </location>
</feature>
<feature type="transmembrane region" description="Helical" evidence="1">
    <location>
        <begin position="183"/>
        <end position="200"/>
    </location>
</feature>
<keyword evidence="4" id="KW-1185">Reference proteome</keyword>
<gene>
    <name evidence="3" type="ORF">AB4875_06450</name>
</gene>
<keyword evidence="1" id="KW-1133">Transmembrane helix</keyword>
<protein>
    <submittedName>
        <fullName evidence="3">DUF2157 domain-containing protein</fullName>
    </submittedName>
</protein>
<feature type="transmembrane region" description="Helical" evidence="1">
    <location>
        <begin position="81"/>
        <end position="99"/>
    </location>
</feature>
<evidence type="ECO:0000313" key="3">
    <source>
        <dbReference type="EMBL" id="MEX1665121.1"/>
    </source>
</evidence>
<feature type="transmembrane region" description="Helical" evidence="1">
    <location>
        <begin position="46"/>
        <end position="69"/>
    </location>
</feature>
<feature type="transmembrane region" description="Helical" evidence="1">
    <location>
        <begin position="143"/>
        <end position="171"/>
    </location>
</feature>
<feature type="transmembrane region" description="Helical" evidence="1">
    <location>
        <begin position="231"/>
        <end position="254"/>
    </location>
</feature>
<feature type="transmembrane region" description="Helical" evidence="1">
    <location>
        <begin position="325"/>
        <end position="345"/>
    </location>
</feature>
<keyword evidence="1" id="KW-0472">Membrane</keyword>
<dbReference type="EMBL" id="JBFRYB010000001">
    <property type="protein sequence ID" value="MEX1665121.1"/>
    <property type="molecule type" value="Genomic_DNA"/>
</dbReference>
<evidence type="ECO:0000313" key="4">
    <source>
        <dbReference type="Proteomes" id="UP001557484"/>
    </source>
</evidence>
<feature type="transmembrane region" description="Helical" evidence="1">
    <location>
        <begin position="402"/>
        <end position="421"/>
    </location>
</feature>
<feature type="transmembrane region" description="Helical" evidence="1">
    <location>
        <begin position="111"/>
        <end position="131"/>
    </location>
</feature>
<evidence type="ECO:0000256" key="1">
    <source>
        <dbReference type="SAM" id="Phobius"/>
    </source>
</evidence>
<organism evidence="3 4">
    <name type="scientific">Zhongshania arctica</name>
    <dbReference type="NCBI Taxonomy" id="3238302"/>
    <lineage>
        <taxon>Bacteria</taxon>
        <taxon>Pseudomonadati</taxon>
        <taxon>Pseudomonadota</taxon>
        <taxon>Gammaproteobacteria</taxon>
        <taxon>Cellvibrionales</taxon>
        <taxon>Spongiibacteraceae</taxon>
        <taxon>Zhongshania</taxon>
    </lineage>
</organism>
<reference evidence="3 4" key="1">
    <citation type="journal article" date="2011" name="Int. J. Syst. Evol. Microbiol.">
        <title>Zhongshania antarctica gen. nov., sp. nov. and Zhongshania guokunii sp. nov., gammaproteobacteria respectively isolated from coastal attached (fast) ice and surface seawater of the Antarctic.</title>
        <authorList>
            <person name="Li H.J."/>
            <person name="Zhang X.Y."/>
            <person name="Chen C.X."/>
            <person name="Zhang Y.J."/>
            <person name="Gao Z.M."/>
            <person name="Yu Y."/>
            <person name="Chen X.L."/>
            <person name="Chen B."/>
            <person name="Zhang Y.Z."/>
        </authorList>
    </citation>
    <scope>NUCLEOTIDE SEQUENCE [LARGE SCALE GENOMIC DNA]</scope>
    <source>
        <strain evidence="3 4">R06B22</strain>
    </source>
</reference>
<feature type="transmembrane region" description="Helical" evidence="1">
    <location>
        <begin position="266"/>
        <end position="283"/>
    </location>
</feature>
<evidence type="ECO:0000259" key="2">
    <source>
        <dbReference type="Pfam" id="PF09925"/>
    </source>
</evidence>
<name>A0ABV3TU37_9GAMM</name>